<proteinExistence type="predicted"/>
<protein>
    <submittedName>
        <fullName evidence="1">Uncharacterized protein</fullName>
    </submittedName>
</protein>
<accession>A0A9P1D8Z6</accession>
<dbReference type="AlphaFoldDB" id="A0A9P1D8Z6"/>
<gene>
    <name evidence="1" type="ORF">C1SCF055_LOCUS31670</name>
</gene>
<evidence type="ECO:0000313" key="3">
    <source>
        <dbReference type="Proteomes" id="UP001152797"/>
    </source>
</evidence>
<comment type="caution">
    <text evidence="1">The sequence shown here is derived from an EMBL/GenBank/DDBJ whole genome shotgun (WGS) entry which is preliminary data.</text>
</comment>
<reference evidence="1" key="1">
    <citation type="submission" date="2022-10" db="EMBL/GenBank/DDBJ databases">
        <authorList>
            <person name="Chen Y."/>
            <person name="Dougan E. K."/>
            <person name="Chan C."/>
            <person name="Rhodes N."/>
            <person name="Thang M."/>
        </authorList>
    </citation>
    <scope>NUCLEOTIDE SEQUENCE</scope>
</reference>
<dbReference type="Proteomes" id="UP001152797">
    <property type="component" value="Unassembled WGS sequence"/>
</dbReference>
<evidence type="ECO:0000313" key="2">
    <source>
        <dbReference type="EMBL" id="CAL1159364.1"/>
    </source>
</evidence>
<evidence type="ECO:0000313" key="1">
    <source>
        <dbReference type="EMBL" id="CAI4005989.1"/>
    </source>
</evidence>
<keyword evidence="3" id="KW-1185">Reference proteome</keyword>
<dbReference type="EMBL" id="CAMXCT030003739">
    <property type="protein sequence ID" value="CAL4793301.1"/>
    <property type="molecule type" value="Genomic_DNA"/>
</dbReference>
<organism evidence="1">
    <name type="scientific">Cladocopium goreaui</name>
    <dbReference type="NCBI Taxonomy" id="2562237"/>
    <lineage>
        <taxon>Eukaryota</taxon>
        <taxon>Sar</taxon>
        <taxon>Alveolata</taxon>
        <taxon>Dinophyceae</taxon>
        <taxon>Suessiales</taxon>
        <taxon>Symbiodiniaceae</taxon>
        <taxon>Cladocopium</taxon>
    </lineage>
</organism>
<dbReference type="EMBL" id="CAMXCT020003739">
    <property type="protein sequence ID" value="CAL1159364.1"/>
    <property type="molecule type" value="Genomic_DNA"/>
</dbReference>
<sequence>MLTVAPYVTGPCNVDTGTPQLRANHELYAIALFELGRVLNPANGRAILITTATESNNSAMETAIASAKLQLVRRIGFRFGGHRDRLCCAMYCLATTSLASTAMFDWRCVQRMENLAGSEDLIWKAAKPMLQVYIPLKACDAFGPRERVQGSHSHSDKSVNELSLQAEKHGSLANSECLAQSAPAFQGKRLHKATDVTDTATGKRIKGGIKGLRDAARQAFDELDSSCFFYIVYGMEKHCSYCSY</sequence>
<reference evidence="2" key="2">
    <citation type="submission" date="2024-04" db="EMBL/GenBank/DDBJ databases">
        <authorList>
            <person name="Chen Y."/>
            <person name="Shah S."/>
            <person name="Dougan E. K."/>
            <person name="Thang M."/>
            <person name="Chan C."/>
        </authorList>
    </citation>
    <scope>NUCLEOTIDE SEQUENCE [LARGE SCALE GENOMIC DNA]</scope>
</reference>
<dbReference type="EMBL" id="CAMXCT010003739">
    <property type="protein sequence ID" value="CAI4005989.1"/>
    <property type="molecule type" value="Genomic_DNA"/>
</dbReference>
<name>A0A9P1D8Z6_9DINO</name>